<evidence type="ECO:0000313" key="8">
    <source>
        <dbReference type="EMBL" id="SFL43415.1"/>
    </source>
</evidence>
<dbReference type="Proteomes" id="UP000199006">
    <property type="component" value="Unassembled WGS sequence"/>
</dbReference>
<keyword evidence="5" id="KW-0482">Metalloprotease</keyword>
<keyword evidence="4" id="KW-0862">Zinc</keyword>
<evidence type="ECO:0000256" key="3">
    <source>
        <dbReference type="ARBA" id="ARBA00022801"/>
    </source>
</evidence>
<proteinExistence type="inferred from homology"/>
<dbReference type="EMBL" id="FOTI01000012">
    <property type="protein sequence ID" value="SFL43415.1"/>
    <property type="molecule type" value="Genomic_DNA"/>
</dbReference>
<dbReference type="InterPro" id="IPR050626">
    <property type="entry name" value="Peptidase_M16"/>
</dbReference>
<evidence type="ECO:0000313" key="9">
    <source>
        <dbReference type="Proteomes" id="UP000199006"/>
    </source>
</evidence>
<dbReference type="PANTHER" id="PTHR43690">
    <property type="entry name" value="NARDILYSIN"/>
    <property type="match status" value="1"/>
</dbReference>
<evidence type="ECO:0000256" key="4">
    <source>
        <dbReference type="ARBA" id="ARBA00022833"/>
    </source>
</evidence>
<dbReference type="GO" id="GO:0046872">
    <property type="term" value="F:metal ion binding"/>
    <property type="evidence" value="ECO:0007669"/>
    <property type="project" value="InterPro"/>
</dbReference>
<dbReference type="Gene3D" id="3.30.830.10">
    <property type="entry name" value="Metalloenzyme, LuxS/M16 peptidase-like"/>
    <property type="match status" value="2"/>
</dbReference>
<dbReference type="GO" id="GO:0006508">
    <property type="term" value="P:proteolysis"/>
    <property type="evidence" value="ECO:0007669"/>
    <property type="project" value="UniProtKB-KW"/>
</dbReference>
<protein>
    <submittedName>
        <fullName evidence="8">Zinc protease</fullName>
    </submittedName>
</protein>
<sequence>MQSNFKKFFKNNHMFNLIFMIAVLLMILLGSINILAADLTIPDVDYQSFELGNGLQIMVFPDHSIPSLKLAVYYKVGAIDEQQGQTGISHFLEHSMFLGTESVPEGKIDDLISHVGGQLNAATNFDYTYYYYQVPSSMLELVMALEADRMRNLKFDPAEIERERKVVMQERRLRTENNIFSNGFEKIKAYALKDSYLEHNVVGWMKDISKITVPQLKSYYQSYYAPNNAILVVSGDVNYKQVKRLAKKYYGDYQPQKISRPQFNLPVQKQEKVIKLHLPTKIPYALMLYQIPAGDSKDLPAINIFLDILANNQSSRLKEKLQQQDKLILESGAFLYQLREPSFALVYFIPSSENLVDQAQLAFDQELNNVLENGITEAEFELVKKQYQKSLIFSQRDIDSIAASKALAKLRYNKPDLENEKIAIINQLTKEDVIRIAKHYFQPEQRTRGYILPAKEGEQK</sequence>
<dbReference type="PANTHER" id="PTHR43690:SF17">
    <property type="entry name" value="PROTEIN YHJJ"/>
    <property type="match status" value="1"/>
</dbReference>
<feature type="domain" description="Peptidase M16 N-terminal" evidence="6">
    <location>
        <begin position="66"/>
        <end position="172"/>
    </location>
</feature>
<keyword evidence="3" id="KW-0378">Hydrolase</keyword>
<dbReference type="InterPro" id="IPR007863">
    <property type="entry name" value="Peptidase_M16_C"/>
</dbReference>
<feature type="domain" description="Peptidase M16 C-terminal" evidence="7">
    <location>
        <begin position="210"/>
        <end position="387"/>
    </location>
</feature>
<name>A0A1I4HMK9_9FIRM</name>
<evidence type="ECO:0000256" key="1">
    <source>
        <dbReference type="ARBA" id="ARBA00007261"/>
    </source>
</evidence>
<keyword evidence="2 8" id="KW-0645">Protease</keyword>
<dbReference type="SUPFAM" id="SSF63411">
    <property type="entry name" value="LuxS/MPP-like metallohydrolase"/>
    <property type="match status" value="2"/>
</dbReference>
<organism evidence="8 9">
    <name type="scientific">Halanaerobium salsuginis</name>
    <dbReference type="NCBI Taxonomy" id="29563"/>
    <lineage>
        <taxon>Bacteria</taxon>
        <taxon>Bacillati</taxon>
        <taxon>Bacillota</taxon>
        <taxon>Clostridia</taxon>
        <taxon>Halanaerobiales</taxon>
        <taxon>Halanaerobiaceae</taxon>
        <taxon>Halanaerobium</taxon>
    </lineage>
</organism>
<dbReference type="InterPro" id="IPR011765">
    <property type="entry name" value="Pept_M16_N"/>
</dbReference>
<dbReference type="Pfam" id="PF05193">
    <property type="entry name" value="Peptidase_M16_C"/>
    <property type="match status" value="1"/>
</dbReference>
<gene>
    <name evidence="8" type="ORF">SAMN02983006_01125</name>
</gene>
<evidence type="ECO:0000259" key="7">
    <source>
        <dbReference type="Pfam" id="PF05193"/>
    </source>
</evidence>
<dbReference type="InterPro" id="IPR011249">
    <property type="entry name" value="Metalloenz_LuxS/M16"/>
</dbReference>
<dbReference type="AlphaFoldDB" id="A0A1I4HMK9"/>
<dbReference type="RefSeq" id="WP_245750828.1">
    <property type="nucleotide sequence ID" value="NZ_FOTI01000012.1"/>
</dbReference>
<evidence type="ECO:0000259" key="6">
    <source>
        <dbReference type="Pfam" id="PF00675"/>
    </source>
</evidence>
<accession>A0A1I4HMK9</accession>
<dbReference type="STRING" id="29563.SAMN02983006_01125"/>
<evidence type="ECO:0000256" key="2">
    <source>
        <dbReference type="ARBA" id="ARBA00022670"/>
    </source>
</evidence>
<dbReference type="Pfam" id="PF00675">
    <property type="entry name" value="Peptidase_M16"/>
    <property type="match status" value="1"/>
</dbReference>
<evidence type="ECO:0000256" key="5">
    <source>
        <dbReference type="ARBA" id="ARBA00023049"/>
    </source>
</evidence>
<keyword evidence="9" id="KW-1185">Reference proteome</keyword>
<dbReference type="GO" id="GO:0008237">
    <property type="term" value="F:metallopeptidase activity"/>
    <property type="evidence" value="ECO:0007669"/>
    <property type="project" value="UniProtKB-KW"/>
</dbReference>
<reference evidence="8 9" key="1">
    <citation type="submission" date="2016-10" db="EMBL/GenBank/DDBJ databases">
        <authorList>
            <person name="de Groot N.N."/>
        </authorList>
    </citation>
    <scope>NUCLEOTIDE SEQUENCE [LARGE SCALE GENOMIC DNA]</scope>
    <source>
        <strain evidence="8 9">ATCC 51327</strain>
    </source>
</reference>
<comment type="similarity">
    <text evidence="1">Belongs to the peptidase M16 family.</text>
</comment>